<dbReference type="SUPFAM" id="SSF82171">
    <property type="entry name" value="DPP6 N-terminal domain-like"/>
    <property type="match status" value="1"/>
</dbReference>
<keyword evidence="2" id="KW-1185">Reference proteome</keyword>
<comment type="caution">
    <text evidence="1">The sequence shown here is derived from an EMBL/GenBank/DDBJ whole genome shotgun (WGS) entry which is preliminary data.</text>
</comment>
<dbReference type="EMBL" id="BOOF01000068">
    <property type="protein sequence ID" value="GIH67158.1"/>
    <property type="molecule type" value="Genomic_DNA"/>
</dbReference>
<evidence type="ECO:0000313" key="2">
    <source>
        <dbReference type="Proteomes" id="UP000660454"/>
    </source>
</evidence>
<evidence type="ECO:0008006" key="3">
    <source>
        <dbReference type="Google" id="ProtNLM"/>
    </source>
</evidence>
<sequence length="279" mass="31599">MTTFPPPCRLYVLLATAAPTALIMRRGPSAWWHLLEWDLQAGEVRHGAWLRGTLYPRRCDISPDGKLLGYFALGDGQSPWDTYFAVSKTPWLTALAAWHTHGTWTAGCRFATDNSLTISASMDKRPFHGSYPYGATVEDLSFDWTRRDLQNEYKRGWRPFSGEVERIPAGLREAVLLQRVQPGGERALVLAHTGTDFQRYGIEGAQISYLREDDDGEITPLPEAAWADWDRKGRLLMATYEGAVKIIEWRSGIWAETWSHDLRHLMPAPAPSPSWAQAW</sequence>
<proteinExistence type="predicted"/>
<evidence type="ECO:0000313" key="1">
    <source>
        <dbReference type="EMBL" id="GIH67158.1"/>
    </source>
</evidence>
<dbReference type="Proteomes" id="UP000660454">
    <property type="component" value="Unassembled WGS sequence"/>
</dbReference>
<dbReference type="RefSeq" id="WP_204052881.1">
    <property type="nucleotide sequence ID" value="NZ_BOOF01000068.1"/>
</dbReference>
<name>A0ABQ4H0D2_9ACTN</name>
<organism evidence="1 2">
    <name type="scientific">Microbispora siamensis</name>
    <dbReference type="NCBI Taxonomy" id="564413"/>
    <lineage>
        <taxon>Bacteria</taxon>
        <taxon>Bacillati</taxon>
        <taxon>Actinomycetota</taxon>
        <taxon>Actinomycetes</taxon>
        <taxon>Streptosporangiales</taxon>
        <taxon>Streptosporangiaceae</taxon>
        <taxon>Microbispora</taxon>
    </lineage>
</organism>
<accession>A0ABQ4H0D2</accession>
<gene>
    <name evidence="1" type="ORF">Msi02_79750</name>
</gene>
<reference evidence="1 2" key="1">
    <citation type="submission" date="2021-01" db="EMBL/GenBank/DDBJ databases">
        <title>Whole genome shotgun sequence of Microbispora siamensis NBRC 104113.</title>
        <authorList>
            <person name="Komaki H."/>
            <person name="Tamura T."/>
        </authorList>
    </citation>
    <scope>NUCLEOTIDE SEQUENCE [LARGE SCALE GENOMIC DNA]</scope>
    <source>
        <strain evidence="1 2">NBRC 104113</strain>
    </source>
</reference>
<protein>
    <recommendedName>
        <fullName evidence="3">DUF3179 domain-containing protein</fullName>
    </recommendedName>
</protein>